<evidence type="ECO:0000259" key="5">
    <source>
        <dbReference type="Pfam" id="PF00460"/>
    </source>
</evidence>
<reference evidence="8 9" key="1">
    <citation type="submission" date="2018-07" db="EMBL/GenBank/DDBJ databases">
        <title>Genomic and Epidemiologic Investigation of an Indolent Hospital Outbreak.</title>
        <authorList>
            <person name="Johnson R.C."/>
            <person name="Deming C."/>
            <person name="Conlan S."/>
            <person name="Zellmer C.J."/>
            <person name="Michelin A.V."/>
            <person name="Lee-Lin S."/>
            <person name="Thomas P.J."/>
            <person name="Park M."/>
            <person name="Weingarten R.A."/>
            <person name="Less J."/>
            <person name="Dekker J.P."/>
            <person name="Frank K.M."/>
            <person name="Musser K.A."/>
            <person name="Mcquiston J.R."/>
            <person name="Henderson D.K."/>
            <person name="Lau A.F."/>
            <person name="Palmore T.N."/>
            <person name="Segre J.A."/>
        </authorList>
    </citation>
    <scope>NUCLEOTIDE SEQUENCE [LARGE SCALE GENOMIC DNA]</scope>
    <source>
        <strain evidence="8 9">SK-CDC1_0717</strain>
    </source>
</reference>
<dbReference type="PANTHER" id="PTHR30435">
    <property type="entry name" value="FLAGELLAR PROTEIN"/>
    <property type="match status" value="1"/>
</dbReference>
<keyword evidence="3 4" id="KW-0975">Bacterial flagellum</keyword>
<dbReference type="GO" id="GO:0009425">
    <property type="term" value="C:bacterial-type flagellum basal body"/>
    <property type="evidence" value="ECO:0007669"/>
    <property type="project" value="UniProtKB-SubCell"/>
</dbReference>
<accession>A0A430G466</accession>
<dbReference type="Pfam" id="PF00460">
    <property type="entry name" value="Flg_bb_rod"/>
    <property type="match status" value="1"/>
</dbReference>
<feature type="domain" description="Flagellar hook protein FlgE/F/G-like D1" evidence="7">
    <location>
        <begin position="91"/>
        <end position="154"/>
    </location>
</feature>
<dbReference type="SUPFAM" id="SSF117143">
    <property type="entry name" value="Flagellar hook protein flgE"/>
    <property type="match status" value="1"/>
</dbReference>
<evidence type="ECO:0000256" key="2">
    <source>
        <dbReference type="ARBA" id="ARBA00009677"/>
    </source>
</evidence>
<comment type="caution">
    <text evidence="8">The sequence shown here is derived from an EMBL/GenBank/DDBJ whole genome shotgun (WGS) entry which is preliminary data.</text>
</comment>
<feature type="domain" description="Flagellar basal-body/hook protein C-terminal" evidence="6">
    <location>
        <begin position="209"/>
        <end position="253"/>
    </location>
</feature>
<dbReference type="Proteomes" id="UP000287746">
    <property type="component" value="Unassembled WGS sequence"/>
</dbReference>
<dbReference type="AlphaFoldDB" id="A0A430G466"/>
<keyword evidence="8" id="KW-0969">Cilium</keyword>
<sequence>MSDAFEVGAVAMRAQQRALEVLANNIANVNTQGFKRAQVRYADVVSNRIDAQLLAGTAADRPSFSGVAMDPRLALDEQGEVQRTGRPMDLAIEGAGFIELMGPAGQTLLWRGGGLKILDDGMLATEGGIALKAAISLPRDATELSIGKDGAVRALVAGEIEPVEIGQVRLVRLDDVSGVRRLDGGLYRVDEARLTSDAEPGEDGVGLLVQGALERSNVQLTDEMVQLIMVQRAYAASAQVVQAADQLMGIVNGLRR</sequence>
<dbReference type="InterPro" id="IPR037925">
    <property type="entry name" value="FlgE/F/G-like"/>
</dbReference>
<gene>
    <name evidence="8" type="ORF">DAH66_09720</name>
</gene>
<dbReference type="GO" id="GO:0071978">
    <property type="term" value="P:bacterial-type flagellum-dependent swarming motility"/>
    <property type="evidence" value="ECO:0007669"/>
    <property type="project" value="TreeGrafter"/>
</dbReference>
<keyword evidence="8" id="KW-0966">Cell projection</keyword>
<dbReference type="EMBL" id="QQYZ01000007">
    <property type="protein sequence ID" value="RSY85964.1"/>
    <property type="molecule type" value="Genomic_DNA"/>
</dbReference>
<dbReference type="InterPro" id="IPR001444">
    <property type="entry name" value="Flag_bb_rod_N"/>
</dbReference>
<proteinExistence type="inferred from homology"/>
<feature type="domain" description="Flagellar basal body rod protein N-terminal" evidence="5">
    <location>
        <begin position="6"/>
        <end position="35"/>
    </location>
</feature>
<keyword evidence="8" id="KW-0282">Flagellum</keyword>
<evidence type="ECO:0000256" key="3">
    <source>
        <dbReference type="ARBA" id="ARBA00023143"/>
    </source>
</evidence>
<dbReference type="InterPro" id="IPR020013">
    <property type="entry name" value="Flagellar_FlgE/F/G"/>
</dbReference>
<evidence type="ECO:0000259" key="6">
    <source>
        <dbReference type="Pfam" id="PF06429"/>
    </source>
</evidence>
<comment type="similarity">
    <text evidence="2 4">Belongs to the flagella basal body rod proteins family.</text>
</comment>
<dbReference type="Pfam" id="PF06429">
    <property type="entry name" value="Flg_bbr_C"/>
    <property type="match status" value="1"/>
</dbReference>
<dbReference type="Pfam" id="PF22692">
    <property type="entry name" value="LlgE_F_G_D1"/>
    <property type="match status" value="1"/>
</dbReference>
<dbReference type="InterPro" id="IPR053967">
    <property type="entry name" value="LlgE_F_G-like_D1"/>
</dbReference>
<evidence type="ECO:0000256" key="1">
    <source>
        <dbReference type="ARBA" id="ARBA00004117"/>
    </source>
</evidence>
<evidence type="ECO:0000313" key="8">
    <source>
        <dbReference type="EMBL" id="RSY85964.1"/>
    </source>
</evidence>
<dbReference type="NCBIfam" id="TIGR03506">
    <property type="entry name" value="FlgEFG_subfam"/>
    <property type="match status" value="2"/>
</dbReference>
<name>A0A430G466_9SPHN</name>
<dbReference type="PANTHER" id="PTHR30435:SF19">
    <property type="entry name" value="FLAGELLAR BASAL-BODY ROD PROTEIN FLGG"/>
    <property type="match status" value="1"/>
</dbReference>
<evidence type="ECO:0000313" key="9">
    <source>
        <dbReference type="Proteomes" id="UP000287746"/>
    </source>
</evidence>
<evidence type="ECO:0000256" key="4">
    <source>
        <dbReference type="RuleBase" id="RU362116"/>
    </source>
</evidence>
<protein>
    <submittedName>
        <fullName evidence="8">Flagellar hook basal-body protein</fullName>
    </submittedName>
</protein>
<evidence type="ECO:0000259" key="7">
    <source>
        <dbReference type="Pfam" id="PF22692"/>
    </source>
</evidence>
<dbReference type="RefSeq" id="WP_126004353.1">
    <property type="nucleotide sequence ID" value="NZ_QQYZ01000007.1"/>
</dbReference>
<organism evidence="8 9">
    <name type="scientific">Sphingomonas koreensis</name>
    <dbReference type="NCBI Taxonomy" id="93064"/>
    <lineage>
        <taxon>Bacteria</taxon>
        <taxon>Pseudomonadati</taxon>
        <taxon>Pseudomonadota</taxon>
        <taxon>Alphaproteobacteria</taxon>
        <taxon>Sphingomonadales</taxon>
        <taxon>Sphingomonadaceae</taxon>
        <taxon>Sphingomonas</taxon>
    </lineage>
</organism>
<dbReference type="InterPro" id="IPR010930">
    <property type="entry name" value="Flg_bb/hook_C_dom"/>
</dbReference>
<comment type="subcellular location">
    <subcellularLocation>
        <location evidence="1 4">Bacterial flagellum basal body</location>
    </subcellularLocation>
</comment>